<feature type="transmembrane region" description="Helical" evidence="1">
    <location>
        <begin position="169"/>
        <end position="189"/>
    </location>
</feature>
<reference evidence="2 3" key="1">
    <citation type="submission" date="2019-01" db="EMBL/GenBank/DDBJ databases">
        <authorList>
            <person name="Chen W.-M."/>
        </authorList>
    </citation>
    <scope>NUCLEOTIDE SEQUENCE [LARGE SCALE GENOMIC DNA]</scope>
    <source>
        <strain evidence="2 3">KYPC3</strain>
    </source>
</reference>
<proteinExistence type="predicted"/>
<keyword evidence="1" id="KW-0472">Membrane</keyword>
<keyword evidence="1" id="KW-0812">Transmembrane</keyword>
<dbReference type="RefSeq" id="WP_127699829.1">
    <property type="nucleotide sequence ID" value="NZ_SACS01000014.1"/>
</dbReference>
<dbReference type="AlphaFoldDB" id="A0A437QM64"/>
<feature type="transmembrane region" description="Helical" evidence="1">
    <location>
        <begin position="7"/>
        <end position="24"/>
    </location>
</feature>
<dbReference type="Proteomes" id="UP000283077">
    <property type="component" value="Unassembled WGS sequence"/>
</dbReference>
<keyword evidence="3" id="KW-1185">Reference proteome</keyword>
<dbReference type="EMBL" id="SACS01000014">
    <property type="protein sequence ID" value="RVU35626.1"/>
    <property type="molecule type" value="Genomic_DNA"/>
</dbReference>
<keyword evidence="1" id="KW-1133">Transmembrane helix</keyword>
<name>A0A437QM64_9GAMM</name>
<accession>A0A437QM64</accession>
<feature type="transmembrane region" description="Helical" evidence="1">
    <location>
        <begin position="30"/>
        <end position="46"/>
    </location>
</feature>
<evidence type="ECO:0000256" key="1">
    <source>
        <dbReference type="SAM" id="Phobius"/>
    </source>
</evidence>
<evidence type="ECO:0000313" key="2">
    <source>
        <dbReference type="EMBL" id="RVU35626.1"/>
    </source>
</evidence>
<gene>
    <name evidence="2" type="ORF">EOE67_13615</name>
</gene>
<protein>
    <submittedName>
        <fullName evidence="2">Uncharacterized protein</fullName>
    </submittedName>
</protein>
<feature type="transmembrane region" description="Helical" evidence="1">
    <location>
        <begin position="80"/>
        <end position="103"/>
    </location>
</feature>
<feature type="transmembrane region" description="Helical" evidence="1">
    <location>
        <begin position="53"/>
        <end position="74"/>
    </location>
</feature>
<organism evidence="2 3">
    <name type="scientific">Rheinheimera riviphila</name>
    <dbReference type="NCBI Taxonomy" id="1834037"/>
    <lineage>
        <taxon>Bacteria</taxon>
        <taxon>Pseudomonadati</taxon>
        <taxon>Pseudomonadota</taxon>
        <taxon>Gammaproteobacteria</taxon>
        <taxon>Chromatiales</taxon>
        <taxon>Chromatiaceae</taxon>
        <taxon>Rheinheimera</taxon>
    </lineage>
</organism>
<feature type="transmembrane region" description="Helical" evidence="1">
    <location>
        <begin position="123"/>
        <end position="149"/>
    </location>
</feature>
<comment type="caution">
    <text evidence="2">The sequence shown here is derived from an EMBL/GenBank/DDBJ whole genome shotgun (WGS) entry which is preliminary data.</text>
</comment>
<sequence length="208" mass="24032">MFRKSPLWLVHIVLFTLSFFALWTFRGHDVVSLFLLELCALYIAITHQRQRELVPPLAIIIGFKLASLPLWFLLFSEKTISLYLVSIIGYNLLLASVLIKFYLHDSLRKLFKVSTPRRKIPQVLAMASLLAFAAGHLGLVLLEVRIYAYDPTIFEGVPFFYKTYEIASLSIKALLLLAIWSMCLDSYFVDYERYKNYAITHDAKASKR</sequence>
<evidence type="ECO:0000313" key="3">
    <source>
        <dbReference type="Proteomes" id="UP000283077"/>
    </source>
</evidence>